<dbReference type="GO" id="GO:0016491">
    <property type="term" value="F:oxidoreductase activity"/>
    <property type="evidence" value="ECO:0007669"/>
    <property type="project" value="UniProtKB-KW"/>
</dbReference>
<evidence type="ECO:0000256" key="1">
    <source>
        <dbReference type="ARBA" id="ARBA00007118"/>
    </source>
</evidence>
<evidence type="ECO:0000313" key="4">
    <source>
        <dbReference type="EMBL" id="GAH59037.1"/>
    </source>
</evidence>
<dbReference type="PANTHER" id="PTHR43673">
    <property type="entry name" value="NAD(P)H NITROREDUCTASE YDGI-RELATED"/>
    <property type="match status" value="1"/>
</dbReference>
<dbReference type="Gene3D" id="3.40.109.10">
    <property type="entry name" value="NADH Oxidase"/>
    <property type="match status" value="1"/>
</dbReference>
<dbReference type="AlphaFoldDB" id="X1GPD8"/>
<feature type="domain" description="Nitroreductase" evidence="3">
    <location>
        <begin position="72"/>
        <end position="157"/>
    </location>
</feature>
<comment type="caution">
    <text evidence="4">The sequence shown here is derived from an EMBL/GenBank/DDBJ whole genome shotgun (WGS) entry which is preliminary data.</text>
</comment>
<dbReference type="InterPro" id="IPR000415">
    <property type="entry name" value="Nitroreductase-like"/>
</dbReference>
<name>X1GPD8_9ZZZZ</name>
<keyword evidence="2" id="KW-0560">Oxidoreductase</keyword>
<organism evidence="4">
    <name type="scientific">marine sediment metagenome</name>
    <dbReference type="NCBI Taxonomy" id="412755"/>
    <lineage>
        <taxon>unclassified sequences</taxon>
        <taxon>metagenomes</taxon>
        <taxon>ecological metagenomes</taxon>
    </lineage>
</organism>
<gene>
    <name evidence="4" type="ORF">S03H2_36835</name>
</gene>
<accession>X1GPD8</accession>
<evidence type="ECO:0000259" key="3">
    <source>
        <dbReference type="Pfam" id="PF00881"/>
    </source>
</evidence>
<dbReference type="SUPFAM" id="SSF55469">
    <property type="entry name" value="FMN-dependent nitroreductase-like"/>
    <property type="match status" value="1"/>
</dbReference>
<dbReference type="PANTHER" id="PTHR43673:SF10">
    <property type="entry name" value="NADH DEHYDROGENASE_NAD(P)H NITROREDUCTASE XCC3605-RELATED"/>
    <property type="match status" value="1"/>
</dbReference>
<protein>
    <recommendedName>
        <fullName evidence="3">Nitroreductase domain-containing protein</fullName>
    </recommendedName>
</protein>
<dbReference type="Pfam" id="PF00881">
    <property type="entry name" value="Nitroreductase"/>
    <property type="match status" value="2"/>
</dbReference>
<feature type="domain" description="Nitroreductase" evidence="3">
    <location>
        <begin position="7"/>
        <end position="65"/>
    </location>
</feature>
<proteinExistence type="inferred from homology"/>
<dbReference type="InterPro" id="IPR029479">
    <property type="entry name" value="Nitroreductase"/>
</dbReference>
<reference evidence="4" key="1">
    <citation type="journal article" date="2014" name="Front. Microbiol.">
        <title>High frequency of phylogenetically diverse reductive dehalogenase-homologous genes in deep subseafloor sedimentary metagenomes.</title>
        <authorList>
            <person name="Kawai M."/>
            <person name="Futagami T."/>
            <person name="Toyoda A."/>
            <person name="Takaki Y."/>
            <person name="Nishi S."/>
            <person name="Hori S."/>
            <person name="Arai W."/>
            <person name="Tsubouchi T."/>
            <person name="Morono Y."/>
            <person name="Uchiyama I."/>
            <person name="Ito T."/>
            <person name="Fujiyama A."/>
            <person name="Inagaki F."/>
            <person name="Takami H."/>
        </authorList>
    </citation>
    <scope>NUCLEOTIDE SEQUENCE</scope>
    <source>
        <strain evidence="4">Expedition CK06-06</strain>
    </source>
</reference>
<dbReference type="EMBL" id="BARU01022630">
    <property type="protein sequence ID" value="GAH59037.1"/>
    <property type="molecule type" value="Genomic_DNA"/>
</dbReference>
<evidence type="ECO:0000256" key="2">
    <source>
        <dbReference type="ARBA" id="ARBA00023002"/>
    </source>
</evidence>
<comment type="similarity">
    <text evidence="1">Belongs to the nitroreductase family.</text>
</comment>
<sequence length="181" mass="20768">MALLDLIKHRKSVRDFLDRPVEREKIMMCLEAARLAPSECNSQPWKFIVVDDRQLKNKLCDAAFSFIYSINSFCKMAPVIVVVISEKSKFIARVGGMFRGTKYYLIDIGIAVEHFVLEAEDLGLGTCWIGWFNERAVKSVLNIPQHEKIDILIALGYYDREKLGSEHGREPMDKIASFNCY</sequence>